<reference evidence="2" key="2">
    <citation type="journal article" date="2022" name="Microbiol. Resour. Announc.">
        <title>Whole-Genome Sequence of Entomortierella parvispora E1425, a Mucoromycotan Fungus Associated with Burkholderiaceae-Related Endosymbiotic Bacteria.</title>
        <authorList>
            <person name="Herlambang A."/>
            <person name="Guo Y."/>
            <person name="Takashima Y."/>
            <person name="Narisawa K."/>
            <person name="Ohta H."/>
            <person name="Nishizawa T."/>
        </authorList>
    </citation>
    <scope>NUCLEOTIDE SEQUENCE</scope>
    <source>
        <strain evidence="2">E1425</strain>
    </source>
</reference>
<accession>A0A9P3GZI4</accession>
<dbReference type="AlphaFoldDB" id="A0A9P3GZI4"/>
<evidence type="ECO:0000313" key="2">
    <source>
        <dbReference type="EMBL" id="GJJ67800.1"/>
    </source>
</evidence>
<dbReference type="Proteomes" id="UP000827284">
    <property type="component" value="Unassembled WGS sequence"/>
</dbReference>
<comment type="caution">
    <text evidence="2">The sequence shown here is derived from an EMBL/GenBank/DDBJ whole genome shotgun (WGS) entry which is preliminary data.</text>
</comment>
<evidence type="ECO:0000256" key="1">
    <source>
        <dbReference type="SAM" id="SignalP"/>
    </source>
</evidence>
<sequence length="923" mass="102625">MHFTVAFTTILGIGLWIALPSGVQCLSETQSPMTVPHSIHSPSPSNLVGGEDIEHALYQRALSLRQDVQDGWQRLVHSPTTDGSSRIETIAPSDLRPTIESWGLTNLMNDKVHHDLQAVVQRAIDHGVYVRQEFSYNSLPCAHPACLSTLIVVVQVPYLVHDYVWKVELGHVYINSLADTVKTCHRCWFETCCHSRSTFCPEELQEIQAVMSTSQSEWALNNLAPPAQVHENFLASTHSSLPTDLVRGGDVWSVLRRIALRWKQDTPADWQRVMHSPVTSGSSGVETLAPADLRSTIGSWGVVDEMQEKAYRDIYAMIQLAVDEGVYIAQGFSYNWPSCQDSPQSTCLSTLAVVVKVPYVIPGYVWRVELAHVYTTSVAETIEQFVYSHTCHRCWFKTCCHDSKDVRSLTPQELMDVQSVMSTSQSEWAMGHIPQQESFDTPSDMNALGSFGAFEPLLRTILNNDVENRDVYKTHRGGILEAVQNATLSRHQTSNNMELSASDEDIAPLLEDLLESCFVKAGIQEPVKEWWERAYSDSQGHPISVECEFARQSTEPIVPPSAGCMTSTKVTVDTEYSWLLVVPHENSFDILLLESELGIAFEDCKCDGNEIRNGACSLLHVRSDNQGSGSNVRWGYIKSDGSVGSVEYLAEWKSYPAYVSKVLLDLLRFATASSYLKVPPPVRSSLPTPALVRQAPMPTSNNKAVEPLVTSPSFGAIMMAINQFADTWDKVMKTFGPSSRTDIKRRVCLGFDALDYSASSMVLAGVDVKNLPLLVEDVIDTEDLPKRGDIKRLMSGVKYSTNFTWIGESMTYSNPDGTQSYLFFSKYADALSGMADVVYCAIKSTFTLAPDMLIVHRQKTGLLGFGRSDETSIEYVPHTLTLNDTLILEMFWEMIAFHQLALAMGAEPPKYPDLSGLCDRSIP</sequence>
<feature type="signal peptide" evidence="1">
    <location>
        <begin position="1"/>
        <end position="25"/>
    </location>
</feature>
<protein>
    <submittedName>
        <fullName evidence="2">Uncharacterized protein</fullName>
    </submittedName>
</protein>
<dbReference type="OrthoDB" id="10021044at2759"/>
<dbReference type="EMBL" id="BQFW01000001">
    <property type="protein sequence ID" value="GJJ67800.1"/>
    <property type="molecule type" value="Genomic_DNA"/>
</dbReference>
<feature type="chain" id="PRO_5040470907" evidence="1">
    <location>
        <begin position="26"/>
        <end position="923"/>
    </location>
</feature>
<keyword evidence="3" id="KW-1185">Reference proteome</keyword>
<reference evidence="2" key="1">
    <citation type="submission" date="2021-11" db="EMBL/GenBank/DDBJ databases">
        <authorList>
            <person name="Herlambang A."/>
            <person name="Guo Y."/>
            <person name="Takashima Y."/>
            <person name="Nishizawa T."/>
        </authorList>
    </citation>
    <scope>NUCLEOTIDE SEQUENCE</scope>
    <source>
        <strain evidence="2">E1425</strain>
    </source>
</reference>
<name>A0A9P3GZI4_9FUNG</name>
<organism evidence="2 3">
    <name type="scientific">Entomortierella parvispora</name>
    <dbReference type="NCBI Taxonomy" id="205924"/>
    <lineage>
        <taxon>Eukaryota</taxon>
        <taxon>Fungi</taxon>
        <taxon>Fungi incertae sedis</taxon>
        <taxon>Mucoromycota</taxon>
        <taxon>Mortierellomycotina</taxon>
        <taxon>Mortierellomycetes</taxon>
        <taxon>Mortierellales</taxon>
        <taxon>Mortierellaceae</taxon>
        <taxon>Entomortierella</taxon>
    </lineage>
</organism>
<proteinExistence type="predicted"/>
<gene>
    <name evidence="2" type="ORF">EMPS_00146</name>
</gene>
<evidence type="ECO:0000313" key="3">
    <source>
        <dbReference type="Proteomes" id="UP000827284"/>
    </source>
</evidence>
<keyword evidence="1" id="KW-0732">Signal</keyword>